<dbReference type="PANTHER" id="PTHR14150">
    <property type="entry name" value="U3 SMALL NUCLEOLAR RNA-ASSOCIATED PROTEIN 14"/>
    <property type="match status" value="1"/>
</dbReference>
<evidence type="ECO:0000256" key="3">
    <source>
        <dbReference type="ARBA" id="ARBA00022553"/>
    </source>
</evidence>
<sequence length="850" mass="97615">MSLFKSYKPECVPEKIKAVNIQIAFANVGKLNPLFEQARNRLTGTQVVTKNKLVWDVDTAFKKVRNVIQVPLVPSVDYVHFESQKYRAYCLRSILEFTTTVSVGSHLTEVDLPCSALSLLQNEAGLHVIAFGGESLQTRLSYKLYHTLHKVFIDQEGDYTYKEKEKFLERVAELQDYMQQGVPVVSRFLAKYLYMWDCQDYRDQVLRLLQWISITSYKELYVLVLVHIRTMFLSGAVDVKCAVVATLNKLVHNLFSKNLFTGTHLRLRPANNTLNSLSPRQIQRSVGFENVRKSLRRWNAVVEAHRSSDHLKFPLTEPTIEFETTNGFVEKIKSQTRTPLEAQMDEILNESPAVQEEKKEIEYQLNLAENANTSHQMAQERNSIENVTKTVMKSSSARELRSMRYHRIERRERIRKQLREFEKLQKEDPEAALKQLELLERTRALERVSLRHRNTGQWARNKAVRAKYNKESRQELAQQLSISRDLTRKVKVGDSSDEEEGDDIDKQTEPTNVEKQTEPTNVGNLWAAKKSSEVEEFESGYRQFWDKQNKKLSQEINVTKQKNKNENIESEYVNNEINVTKQKNSENMTEEEETQQNRNKKKIAYNAKLKGNIEESMAEAISSKTPKQNKKLSPKNISSIVEIPSKIVKQKNKSSPKLNKNIRKTNNKTNETINSFSVSENTQQNSPVVATSDSWVVTQIEVEELDDSINNSEKDIGKILDNVESNIKKVVKTKLKRFSEMLNTEKTKTNEGEAISDDEGPSLKMKKTVSRIDLDEKLIEETSNVNNCNHSSDVNLKELVAQSKINKNDSLASSDIDLNTFTPGKPKLLNTDLPDVVTRGVEGIDDDEEE</sequence>
<dbReference type="PANTHER" id="PTHR14150:SF12">
    <property type="entry name" value="U3 SMALL NUCLEOLAR RNA-ASSOCIATED PROTEIN 14 HOMOLOG A"/>
    <property type="match status" value="1"/>
</dbReference>
<comment type="subcellular location">
    <subcellularLocation>
        <location evidence="1">Nucleus</location>
        <location evidence="1">Nucleolus</location>
    </subcellularLocation>
</comment>
<reference evidence="6" key="1">
    <citation type="journal article" date="2023" name="IScience">
        <title>Live-bearing cockroach genome reveals convergent evolutionary mechanisms linked to viviparity in insects and beyond.</title>
        <authorList>
            <person name="Fouks B."/>
            <person name="Harrison M.C."/>
            <person name="Mikhailova A.A."/>
            <person name="Marchal E."/>
            <person name="English S."/>
            <person name="Carruthers M."/>
            <person name="Jennings E.C."/>
            <person name="Chiamaka E.L."/>
            <person name="Frigard R.A."/>
            <person name="Pippel M."/>
            <person name="Attardo G.M."/>
            <person name="Benoit J.B."/>
            <person name="Bornberg-Bauer E."/>
            <person name="Tobe S.S."/>
        </authorList>
    </citation>
    <scope>NUCLEOTIDE SEQUENCE</scope>
    <source>
        <strain evidence="6">Stay&amp;Tobe</strain>
    </source>
</reference>
<dbReference type="Proteomes" id="UP001233999">
    <property type="component" value="Unassembled WGS sequence"/>
</dbReference>
<protein>
    <submittedName>
        <fullName evidence="6">Uncharacterized protein</fullName>
    </submittedName>
</protein>
<evidence type="ECO:0000313" key="7">
    <source>
        <dbReference type="Proteomes" id="UP001233999"/>
    </source>
</evidence>
<comment type="similarity">
    <text evidence="2">Belongs to the UTP14 family.</text>
</comment>
<dbReference type="AlphaFoldDB" id="A0AAD8E603"/>
<organism evidence="6 7">
    <name type="scientific">Diploptera punctata</name>
    <name type="common">Pacific beetle cockroach</name>
    <dbReference type="NCBI Taxonomy" id="6984"/>
    <lineage>
        <taxon>Eukaryota</taxon>
        <taxon>Metazoa</taxon>
        <taxon>Ecdysozoa</taxon>
        <taxon>Arthropoda</taxon>
        <taxon>Hexapoda</taxon>
        <taxon>Insecta</taxon>
        <taxon>Pterygota</taxon>
        <taxon>Neoptera</taxon>
        <taxon>Polyneoptera</taxon>
        <taxon>Dictyoptera</taxon>
        <taxon>Blattodea</taxon>
        <taxon>Blaberoidea</taxon>
        <taxon>Blaberidae</taxon>
        <taxon>Diplopterinae</taxon>
        <taxon>Diploptera</taxon>
    </lineage>
</organism>
<proteinExistence type="inferred from homology"/>
<keyword evidence="7" id="KW-1185">Reference proteome</keyword>
<keyword evidence="3" id="KW-0597">Phosphoprotein</keyword>
<dbReference type="GO" id="GO:0032040">
    <property type="term" value="C:small-subunit processome"/>
    <property type="evidence" value="ECO:0007669"/>
    <property type="project" value="InterPro"/>
</dbReference>
<dbReference type="InterPro" id="IPR006709">
    <property type="entry name" value="SSU_processome_Utp14"/>
</dbReference>
<dbReference type="Pfam" id="PF07778">
    <property type="entry name" value="CENP-I"/>
    <property type="match status" value="1"/>
</dbReference>
<dbReference type="EMBL" id="JASPKZ010008873">
    <property type="protein sequence ID" value="KAJ9578563.1"/>
    <property type="molecule type" value="Genomic_DNA"/>
</dbReference>
<evidence type="ECO:0000313" key="6">
    <source>
        <dbReference type="EMBL" id="KAJ9578563.1"/>
    </source>
</evidence>
<feature type="compositionally biased region" description="Polar residues" evidence="5">
    <location>
        <begin position="509"/>
        <end position="520"/>
    </location>
</feature>
<evidence type="ECO:0000256" key="4">
    <source>
        <dbReference type="ARBA" id="ARBA00023242"/>
    </source>
</evidence>
<dbReference type="Pfam" id="PF04615">
    <property type="entry name" value="Utp14"/>
    <property type="match status" value="1"/>
</dbReference>
<feature type="region of interest" description="Disordered" evidence="5">
    <location>
        <begin position="488"/>
        <end position="520"/>
    </location>
</feature>
<feature type="non-terminal residue" evidence="6">
    <location>
        <position position="850"/>
    </location>
</feature>
<keyword evidence="4" id="KW-0539">Nucleus</keyword>
<evidence type="ECO:0000256" key="2">
    <source>
        <dbReference type="ARBA" id="ARBA00007774"/>
    </source>
</evidence>
<name>A0AAD8E603_DIPPU</name>
<dbReference type="GO" id="GO:0000776">
    <property type="term" value="C:kinetochore"/>
    <property type="evidence" value="ECO:0007669"/>
    <property type="project" value="InterPro"/>
</dbReference>
<gene>
    <name evidence="6" type="ORF">L9F63_005213</name>
</gene>
<comment type="caution">
    <text evidence="6">The sequence shown here is derived from an EMBL/GenBank/DDBJ whole genome shotgun (WGS) entry which is preliminary data.</text>
</comment>
<dbReference type="GO" id="GO:0006364">
    <property type="term" value="P:rRNA processing"/>
    <property type="evidence" value="ECO:0007669"/>
    <property type="project" value="InterPro"/>
</dbReference>
<evidence type="ECO:0000256" key="1">
    <source>
        <dbReference type="ARBA" id="ARBA00004604"/>
    </source>
</evidence>
<dbReference type="InterPro" id="IPR012485">
    <property type="entry name" value="CENP-I"/>
</dbReference>
<accession>A0AAD8E603</accession>
<reference evidence="6" key="2">
    <citation type="submission" date="2023-05" db="EMBL/GenBank/DDBJ databases">
        <authorList>
            <person name="Fouks B."/>
        </authorList>
    </citation>
    <scope>NUCLEOTIDE SEQUENCE</scope>
    <source>
        <strain evidence="6">Stay&amp;Tobe</strain>
        <tissue evidence="6">Testes</tissue>
    </source>
</reference>
<evidence type="ECO:0000256" key="5">
    <source>
        <dbReference type="SAM" id="MobiDB-lite"/>
    </source>
</evidence>